<evidence type="ECO:0000256" key="1">
    <source>
        <dbReference type="SAM" id="MobiDB-lite"/>
    </source>
</evidence>
<reference evidence="2 3" key="1">
    <citation type="journal article" date="2019" name="Int. J. Syst. Evol. Microbiol.">
        <title>The Global Catalogue of Microorganisms (GCM) 10K type strain sequencing project: providing services to taxonomists for standard genome sequencing and annotation.</title>
        <authorList>
            <consortium name="The Broad Institute Genomics Platform"/>
            <consortium name="The Broad Institute Genome Sequencing Center for Infectious Disease"/>
            <person name="Wu L."/>
            <person name="Ma J."/>
        </authorList>
    </citation>
    <scope>NUCLEOTIDE SEQUENCE [LARGE SCALE GENOMIC DNA]</scope>
    <source>
        <strain evidence="2 3">JCM 14559</strain>
    </source>
</reference>
<accession>A0ABN2XJ10</accession>
<comment type="caution">
    <text evidence="2">The sequence shown here is derived from an EMBL/GenBank/DDBJ whole genome shotgun (WGS) entry which is preliminary data.</text>
</comment>
<dbReference type="RefSeq" id="WP_344555716.1">
    <property type="nucleotide sequence ID" value="NZ_BAAANS010000043.1"/>
</dbReference>
<name>A0ABN2XJ10_9ACTN</name>
<organism evidence="2 3">
    <name type="scientific">Kitasatospora saccharophila</name>
    <dbReference type="NCBI Taxonomy" id="407973"/>
    <lineage>
        <taxon>Bacteria</taxon>
        <taxon>Bacillati</taxon>
        <taxon>Actinomycetota</taxon>
        <taxon>Actinomycetes</taxon>
        <taxon>Kitasatosporales</taxon>
        <taxon>Streptomycetaceae</taxon>
        <taxon>Kitasatospora</taxon>
    </lineage>
</organism>
<dbReference type="EMBL" id="BAAANS010000043">
    <property type="protein sequence ID" value="GAA2112466.1"/>
    <property type="molecule type" value="Genomic_DNA"/>
</dbReference>
<keyword evidence="3" id="KW-1185">Reference proteome</keyword>
<dbReference type="Proteomes" id="UP001500897">
    <property type="component" value="Unassembled WGS sequence"/>
</dbReference>
<feature type="region of interest" description="Disordered" evidence="1">
    <location>
        <begin position="1"/>
        <end position="50"/>
    </location>
</feature>
<evidence type="ECO:0000313" key="2">
    <source>
        <dbReference type="EMBL" id="GAA2112466.1"/>
    </source>
</evidence>
<sequence>MTTRKSTDETEQAAVRPREYAAGTGWDVGQSAPDDAYRALDPDGTGAPVGPVVHTHPGGYAVQIVAKGALVTESVARALAAADDPSTES</sequence>
<protein>
    <submittedName>
        <fullName evidence="2">Uncharacterized protein</fullName>
    </submittedName>
</protein>
<proteinExistence type="predicted"/>
<gene>
    <name evidence="2" type="ORF">GCM10009759_55200</name>
</gene>
<evidence type="ECO:0000313" key="3">
    <source>
        <dbReference type="Proteomes" id="UP001500897"/>
    </source>
</evidence>